<dbReference type="EMBL" id="UYWY01020338">
    <property type="protein sequence ID" value="VDM41274.1"/>
    <property type="molecule type" value="Genomic_DNA"/>
</dbReference>
<organism evidence="7 8">
    <name type="scientific">Toxocara canis</name>
    <name type="common">Canine roundworm</name>
    <dbReference type="NCBI Taxonomy" id="6265"/>
    <lineage>
        <taxon>Eukaryota</taxon>
        <taxon>Metazoa</taxon>
        <taxon>Ecdysozoa</taxon>
        <taxon>Nematoda</taxon>
        <taxon>Chromadorea</taxon>
        <taxon>Rhabditida</taxon>
        <taxon>Spirurina</taxon>
        <taxon>Ascaridomorpha</taxon>
        <taxon>Ascaridoidea</taxon>
        <taxon>Toxocaridae</taxon>
        <taxon>Toxocara</taxon>
    </lineage>
</organism>
<keyword evidence="7" id="KW-1185">Reference proteome</keyword>
<feature type="domain" description="SAM-dependent MTase TRM10-type" evidence="5">
    <location>
        <begin position="1"/>
        <end position="202"/>
    </location>
</feature>
<keyword evidence="1" id="KW-0489">Methyltransferase</keyword>
<dbReference type="PANTHER" id="PTHR13563">
    <property type="entry name" value="TRNA (GUANINE-9-) METHYLTRANSFERASE"/>
    <property type="match status" value="1"/>
</dbReference>
<sequence length="206" mass="23412">MNTPSKSAPSKELSCQLLLSLAVLCSGARSRLIEYRRLKRKDERRRRRQRKANVDVECFRLDFELNVIVDLAFTDAMNGKELGKLVRQMGRVWGIQKSKPLVYLSPDASLPPLEDISSSMAYVIGGLVDESGVGSLSKHRAESLDIEVRRFPIVEYMKRANRGTFNVMLTINQVVEVLARYAYCRRWDQAFVAVIPKRSGYVLKGT</sequence>
<evidence type="ECO:0000313" key="7">
    <source>
        <dbReference type="Proteomes" id="UP000050794"/>
    </source>
</evidence>
<reference evidence="6 7" key="2">
    <citation type="submission" date="2018-11" db="EMBL/GenBank/DDBJ databases">
        <authorList>
            <consortium name="Pathogen Informatics"/>
        </authorList>
    </citation>
    <scope>NUCLEOTIDE SEQUENCE [LARGE SCALE GENOMIC DNA]</scope>
</reference>
<protein>
    <submittedName>
        <fullName evidence="8">SAM-dependent MTase TRM10-type domain-containing protein</fullName>
    </submittedName>
</protein>
<reference evidence="8" key="1">
    <citation type="submission" date="2016-06" db="UniProtKB">
        <authorList>
            <consortium name="WormBaseParasite"/>
        </authorList>
    </citation>
    <scope>IDENTIFICATION</scope>
</reference>
<dbReference type="GO" id="GO:0000049">
    <property type="term" value="F:tRNA binding"/>
    <property type="evidence" value="ECO:0007669"/>
    <property type="project" value="TreeGrafter"/>
</dbReference>
<dbReference type="PROSITE" id="PS51675">
    <property type="entry name" value="SAM_MT_TRM10"/>
    <property type="match status" value="1"/>
</dbReference>
<proteinExistence type="predicted"/>
<evidence type="ECO:0000256" key="3">
    <source>
        <dbReference type="ARBA" id="ARBA00022691"/>
    </source>
</evidence>
<evidence type="ECO:0000259" key="5">
    <source>
        <dbReference type="PROSITE" id="PS51675"/>
    </source>
</evidence>
<dbReference type="GO" id="GO:0002939">
    <property type="term" value="P:tRNA N1-guanine methylation"/>
    <property type="evidence" value="ECO:0007669"/>
    <property type="project" value="TreeGrafter"/>
</dbReference>
<dbReference type="WBParaSite" id="TCNE_0000995301-mRNA-1">
    <property type="protein sequence ID" value="TCNE_0000995301-mRNA-1"/>
    <property type="gene ID" value="TCNE_0000995301"/>
</dbReference>
<evidence type="ECO:0000313" key="6">
    <source>
        <dbReference type="EMBL" id="VDM41274.1"/>
    </source>
</evidence>
<gene>
    <name evidence="6" type="ORF">TCNE_LOCUS9953</name>
</gene>
<dbReference type="AlphaFoldDB" id="A0A183UN83"/>
<dbReference type="InterPro" id="IPR007356">
    <property type="entry name" value="tRNA_m1G_MeTrfase_euk"/>
</dbReference>
<keyword evidence="3" id="KW-0949">S-adenosyl-L-methionine</keyword>
<keyword evidence="4" id="KW-0732">Signal</keyword>
<evidence type="ECO:0000256" key="2">
    <source>
        <dbReference type="ARBA" id="ARBA00022679"/>
    </source>
</evidence>
<dbReference type="GO" id="GO:0008168">
    <property type="term" value="F:methyltransferase activity"/>
    <property type="evidence" value="ECO:0007669"/>
    <property type="project" value="UniProtKB-KW"/>
</dbReference>
<feature type="signal peptide" evidence="4">
    <location>
        <begin position="1"/>
        <end position="27"/>
    </location>
</feature>
<dbReference type="GO" id="GO:0005654">
    <property type="term" value="C:nucleoplasm"/>
    <property type="evidence" value="ECO:0007669"/>
    <property type="project" value="TreeGrafter"/>
</dbReference>
<keyword evidence="2" id="KW-0808">Transferase</keyword>
<dbReference type="InterPro" id="IPR038459">
    <property type="entry name" value="MT_TRM10-typ_sf"/>
</dbReference>
<dbReference type="Proteomes" id="UP000050794">
    <property type="component" value="Unassembled WGS sequence"/>
</dbReference>
<name>A0A183UN83_TOXCA</name>
<dbReference type="Gene3D" id="3.40.1280.30">
    <property type="match status" value="1"/>
</dbReference>
<evidence type="ECO:0000256" key="1">
    <source>
        <dbReference type="ARBA" id="ARBA00022603"/>
    </source>
</evidence>
<dbReference type="PANTHER" id="PTHR13563:SF19">
    <property type="entry name" value="TRNA METHYLTRANSFERASE 10 HOMOLOG B"/>
    <property type="match status" value="1"/>
</dbReference>
<dbReference type="InterPro" id="IPR028564">
    <property type="entry name" value="MT_TRM10-typ"/>
</dbReference>
<evidence type="ECO:0000256" key="4">
    <source>
        <dbReference type="SAM" id="SignalP"/>
    </source>
</evidence>
<accession>A0A183UN83</accession>
<evidence type="ECO:0000313" key="8">
    <source>
        <dbReference type="WBParaSite" id="TCNE_0000995301-mRNA-1"/>
    </source>
</evidence>
<feature type="chain" id="PRO_5044553295" evidence="4">
    <location>
        <begin position="28"/>
        <end position="206"/>
    </location>
</feature>